<keyword evidence="5" id="KW-0472">Membrane</keyword>
<keyword evidence="8" id="KW-1185">Reference proteome</keyword>
<dbReference type="InterPro" id="IPR051539">
    <property type="entry name" value="T4SS-coupling_protein"/>
</dbReference>
<evidence type="ECO:0000313" key="7">
    <source>
        <dbReference type="EMBL" id="MFC7326436.1"/>
    </source>
</evidence>
<keyword evidence="3" id="KW-0812">Transmembrane</keyword>
<organism evidence="7 8">
    <name type="scientific">Marinactinospora rubrisoli</name>
    <dbReference type="NCBI Taxonomy" id="2715399"/>
    <lineage>
        <taxon>Bacteria</taxon>
        <taxon>Bacillati</taxon>
        <taxon>Actinomycetota</taxon>
        <taxon>Actinomycetes</taxon>
        <taxon>Streptosporangiales</taxon>
        <taxon>Nocardiopsidaceae</taxon>
        <taxon>Marinactinospora</taxon>
    </lineage>
</organism>
<evidence type="ECO:0000259" key="6">
    <source>
        <dbReference type="Pfam" id="PF12696"/>
    </source>
</evidence>
<gene>
    <name evidence="7" type="ORF">ACFQRF_01665</name>
</gene>
<feature type="domain" description="TraD/TraG TraM recognition site" evidence="6">
    <location>
        <begin position="75"/>
        <end position="192"/>
    </location>
</feature>
<comment type="caution">
    <text evidence="7">The sequence shown here is derived from an EMBL/GenBank/DDBJ whole genome shotgun (WGS) entry which is preliminary data.</text>
</comment>
<evidence type="ECO:0000313" key="8">
    <source>
        <dbReference type="Proteomes" id="UP001596540"/>
    </source>
</evidence>
<proteinExistence type="predicted"/>
<dbReference type="Gene3D" id="3.40.50.300">
    <property type="entry name" value="P-loop containing nucleotide triphosphate hydrolases"/>
    <property type="match status" value="1"/>
</dbReference>
<dbReference type="EMBL" id="JBHTBH010000001">
    <property type="protein sequence ID" value="MFC7326436.1"/>
    <property type="molecule type" value="Genomic_DNA"/>
</dbReference>
<dbReference type="InterPro" id="IPR027417">
    <property type="entry name" value="P-loop_NTPase"/>
</dbReference>
<evidence type="ECO:0000256" key="5">
    <source>
        <dbReference type="ARBA" id="ARBA00023136"/>
    </source>
</evidence>
<protein>
    <submittedName>
        <fullName evidence="7">Type IV secretory system conjugative DNA transfer family protein</fullName>
    </submittedName>
</protein>
<sequence>MSCLLDPEVLAWVTPDPDALEFRPAEFVRSSDTLYLLSKDGGGGAAGVIAAVTDACLRAGVAVAEASPGGRLDPPMEAILDEACNVCKIEDLPDLYSHLGSRGILPVTVMQSYEQGVRVWGKTGMDALWSAATIKLLGSGLDDSAFADRISRLVGSHYVTEASVSDGGGGRSVSRSRRRELILDVSDVREIRKGTALLFATSTRPALLRLKPWYRTGDASRIATEQQAEEAAIADRAARRLTL</sequence>
<dbReference type="PANTHER" id="PTHR37937">
    <property type="entry name" value="CONJUGATIVE TRANSFER: DNA TRANSPORT"/>
    <property type="match status" value="1"/>
</dbReference>
<evidence type="ECO:0000256" key="4">
    <source>
        <dbReference type="ARBA" id="ARBA00022989"/>
    </source>
</evidence>
<name>A0ABW2KAX1_9ACTN</name>
<evidence type="ECO:0000256" key="3">
    <source>
        <dbReference type="ARBA" id="ARBA00022692"/>
    </source>
</evidence>
<evidence type="ECO:0000256" key="2">
    <source>
        <dbReference type="ARBA" id="ARBA00022475"/>
    </source>
</evidence>
<dbReference type="PANTHER" id="PTHR37937:SF1">
    <property type="entry name" value="CONJUGATIVE TRANSFER: DNA TRANSPORT"/>
    <property type="match status" value="1"/>
</dbReference>
<keyword evidence="2" id="KW-1003">Cell membrane</keyword>
<evidence type="ECO:0000256" key="1">
    <source>
        <dbReference type="ARBA" id="ARBA00004651"/>
    </source>
</evidence>
<keyword evidence="4" id="KW-1133">Transmembrane helix</keyword>
<dbReference type="InterPro" id="IPR032689">
    <property type="entry name" value="TraG-D_C"/>
</dbReference>
<dbReference type="Proteomes" id="UP001596540">
    <property type="component" value="Unassembled WGS sequence"/>
</dbReference>
<comment type="subcellular location">
    <subcellularLocation>
        <location evidence="1">Cell membrane</location>
        <topology evidence="1">Multi-pass membrane protein</topology>
    </subcellularLocation>
</comment>
<dbReference type="SUPFAM" id="SSF52540">
    <property type="entry name" value="P-loop containing nucleoside triphosphate hydrolases"/>
    <property type="match status" value="1"/>
</dbReference>
<dbReference type="Pfam" id="PF12696">
    <property type="entry name" value="TraG-D_C"/>
    <property type="match status" value="1"/>
</dbReference>
<accession>A0ABW2KAX1</accession>
<dbReference type="CDD" id="cd01127">
    <property type="entry name" value="TrwB_TraG_TraD_VirD4"/>
    <property type="match status" value="1"/>
</dbReference>
<reference evidence="8" key="1">
    <citation type="journal article" date="2019" name="Int. J. Syst. Evol. Microbiol.">
        <title>The Global Catalogue of Microorganisms (GCM) 10K type strain sequencing project: providing services to taxonomists for standard genome sequencing and annotation.</title>
        <authorList>
            <consortium name="The Broad Institute Genomics Platform"/>
            <consortium name="The Broad Institute Genome Sequencing Center for Infectious Disease"/>
            <person name="Wu L."/>
            <person name="Ma J."/>
        </authorList>
    </citation>
    <scope>NUCLEOTIDE SEQUENCE [LARGE SCALE GENOMIC DNA]</scope>
    <source>
        <strain evidence="8">CGMCC 4.7382</strain>
    </source>
</reference>
<dbReference type="RefSeq" id="WP_379868199.1">
    <property type="nucleotide sequence ID" value="NZ_JBHTBH010000001.1"/>
</dbReference>